<dbReference type="NCBIfam" id="NF008888">
    <property type="entry name" value="PRK11922.1"/>
    <property type="match status" value="1"/>
</dbReference>
<evidence type="ECO:0000256" key="2">
    <source>
        <dbReference type="ARBA" id="ARBA00023015"/>
    </source>
</evidence>
<comment type="similarity">
    <text evidence="1">Belongs to the sigma-70 factor family. ECF subfamily.</text>
</comment>
<dbReference type="InterPro" id="IPR013324">
    <property type="entry name" value="RNA_pol_sigma_r3/r4-like"/>
</dbReference>
<dbReference type="EMBL" id="CP005587">
    <property type="protein sequence ID" value="AGK58755.1"/>
    <property type="molecule type" value="Genomic_DNA"/>
</dbReference>
<proteinExistence type="inferred from homology"/>
<dbReference type="Proteomes" id="UP000005952">
    <property type="component" value="Chromosome"/>
</dbReference>
<dbReference type="InterPro" id="IPR036388">
    <property type="entry name" value="WH-like_DNA-bd_sf"/>
</dbReference>
<dbReference type="InterPro" id="IPR014284">
    <property type="entry name" value="RNA_pol_sigma-70_dom"/>
</dbReference>
<keyword evidence="2" id="KW-0805">Transcription regulation</keyword>
<evidence type="ECO:0000256" key="1">
    <source>
        <dbReference type="ARBA" id="ARBA00010641"/>
    </source>
</evidence>
<keyword evidence="8" id="KW-1185">Reference proteome</keyword>
<dbReference type="Pfam" id="PF08281">
    <property type="entry name" value="Sigma70_r4_2"/>
    <property type="match status" value="1"/>
</dbReference>
<evidence type="ECO:0000256" key="3">
    <source>
        <dbReference type="ARBA" id="ARBA00023082"/>
    </source>
</evidence>
<organism evidence="7 8">
    <name type="scientific">Hyphomicrobium denitrificans 1NES1</name>
    <dbReference type="NCBI Taxonomy" id="670307"/>
    <lineage>
        <taxon>Bacteria</taxon>
        <taxon>Pseudomonadati</taxon>
        <taxon>Pseudomonadota</taxon>
        <taxon>Alphaproteobacteria</taxon>
        <taxon>Hyphomicrobiales</taxon>
        <taxon>Hyphomicrobiaceae</taxon>
        <taxon>Hyphomicrobium</taxon>
    </lineage>
</organism>
<name>N0BF53_9HYPH</name>
<dbReference type="InterPro" id="IPR013325">
    <property type="entry name" value="RNA_pol_sigma_r2"/>
</dbReference>
<dbReference type="NCBIfam" id="TIGR02937">
    <property type="entry name" value="sigma70-ECF"/>
    <property type="match status" value="1"/>
</dbReference>
<feature type="domain" description="RNA polymerase sigma factor 70 region 4 type 2" evidence="6">
    <location>
        <begin position="182"/>
        <end position="232"/>
    </location>
</feature>
<evidence type="ECO:0000313" key="8">
    <source>
        <dbReference type="Proteomes" id="UP000005952"/>
    </source>
</evidence>
<dbReference type="GO" id="GO:0003677">
    <property type="term" value="F:DNA binding"/>
    <property type="evidence" value="ECO:0007669"/>
    <property type="project" value="InterPro"/>
</dbReference>
<dbReference type="PANTHER" id="PTHR43133:SF51">
    <property type="entry name" value="RNA POLYMERASE SIGMA FACTOR"/>
    <property type="match status" value="1"/>
</dbReference>
<gene>
    <name evidence="7" type="ORF">HYPDE_35418</name>
</gene>
<dbReference type="CDD" id="cd06171">
    <property type="entry name" value="Sigma70_r4"/>
    <property type="match status" value="1"/>
</dbReference>
<dbReference type="SUPFAM" id="SSF88659">
    <property type="entry name" value="Sigma3 and sigma4 domains of RNA polymerase sigma factors"/>
    <property type="match status" value="1"/>
</dbReference>
<dbReference type="InterPro" id="IPR013249">
    <property type="entry name" value="RNA_pol_sigma70_r4_t2"/>
</dbReference>
<evidence type="ECO:0000259" key="5">
    <source>
        <dbReference type="Pfam" id="PF04542"/>
    </source>
</evidence>
<dbReference type="HOGENOM" id="CLU_047691_3_0_5"/>
<dbReference type="AlphaFoldDB" id="N0BF53"/>
<dbReference type="Gene3D" id="1.10.1740.10">
    <property type="match status" value="1"/>
</dbReference>
<dbReference type="InterPro" id="IPR039425">
    <property type="entry name" value="RNA_pol_sigma-70-like"/>
</dbReference>
<accession>N0BF53</accession>
<sequence length="271" mass="30673">MRIGGERQRNRANCAAARLAAFPGTFFCERASNRLGASGRNTAMAQSVLSSAARSAEADLIRRASQRDEAAIRTIIQEHNRRLYRIARSIVRDDSEAEDVLQEAYFRAFSAISNFRGDSSLTTWLTRIVLNEALQRARRRVDQPASHFELPPERIADIIPFPLSGQTIVDPERATSQREICRLLEQAIDKLPEEFRTVLIARAIEGLSIEETAELYGIKPETVKTRLHRARNLLKSSLEEHMGSFFSDVFPFDGKRCERLTDAVVSRLSQR</sequence>
<reference evidence="7 8" key="1">
    <citation type="journal article" date="2013" name="Genome Announc.">
        <title>Genome sequences for three denitrifying bacterial strains isolated from a uranium- and nitrate-contaminated subsurface environment.</title>
        <authorList>
            <person name="Venkatramanan R."/>
            <person name="Prakash O."/>
            <person name="Woyke T."/>
            <person name="Chain P."/>
            <person name="Goodwin L.A."/>
            <person name="Watson D."/>
            <person name="Brooks S."/>
            <person name="Kostka J.E."/>
            <person name="Green S.J."/>
        </authorList>
    </citation>
    <scope>NUCLEOTIDE SEQUENCE [LARGE SCALE GENOMIC DNA]</scope>
    <source>
        <strain evidence="7 8">1NES1</strain>
    </source>
</reference>
<dbReference type="eggNOG" id="COG1595">
    <property type="taxonomic scope" value="Bacteria"/>
</dbReference>
<evidence type="ECO:0000259" key="6">
    <source>
        <dbReference type="Pfam" id="PF08281"/>
    </source>
</evidence>
<dbReference type="Gene3D" id="1.10.10.10">
    <property type="entry name" value="Winged helix-like DNA-binding domain superfamily/Winged helix DNA-binding domain"/>
    <property type="match status" value="1"/>
</dbReference>
<dbReference type="GO" id="GO:0016987">
    <property type="term" value="F:sigma factor activity"/>
    <property type="evidence" value="ECO:0007669"/>
    <property type="project" value="UniProtKB-KW"/>
</dbReference>
<dbReference type="SUPFAM" id="SSF88946">
    <property type="entry name" value="Sigma2 domain of RNA polymerase sigma factors"/>
    <property type="match status" value="1"/>
</dbReference>
<protein>
    <submittedName>
        <fullName evidence="7">ECF subfamily RNA polymerase sigma-24 subunit</fullName>
    </submittedName>
</protein>
<dbReference type="GO" id="GO:0006352">
    <property type="term" value="P:DNA-templated transcription initiation"/>
    <property type="evidence" value="ECO:0007669"/>
    <property type="project" value="InterPro"/>
</dbReference>
<dbReference type="InterPro" id="IPR007627">
    <property type="entry name" value="RNA_pol_sigma70_r2"/>
</dbReference>
<dbReference type="PANTHER" id="PTHR43133">
    <property type="entry name" value="RNA POLYMERASE ECF-TYPE SIGMA FACTO"/>
    <property type="match status" value="1"/>
</dbReference>
<evidence type="ECO:0000313" key="7">
    <source>
        <dbReference type="EMBL" id="AGK58755.1"/>
    </source>
</evidence>
<dbReference type="KEGG" id="hdt:HYPDE_35418"/>
<feature type="domain" description="RNA polymerase sigma-70 region 2" evidence="5">
    <location>
        <begin position="76"/>
        <end position="140"/>
    </location>
</feature>
<dbReference type="STRING" id="670307.HYPDE_35418"/>
<evidence type="ECO:0000256" key="4">
    <source>
        <dbReference type="ARBA" id="ARBA00023163"/>
    </source>
</evidence>
<keyword evidence="3" id="KW-0731">Sigma factor</keyword>
<dbReference type="Pfam" id="PF04542">
    <property type="entry name" value="Sigma70_r2"/>
    <property type="match status" value="1"/>
</dbReference>
<keyword evidence="4" id="KW-0804">Transcription</keyword>